<evidence type="ECO:0000313" key="2">
    <source>
        <dbReference type="EMBL" id="CAE7171612.1"/>
    </source>
</evidence>
<keyword evidence="3" id="KW-1185">Reference proteome</keyword>
<comment type="caution">
    <text evidence="2">The sequence shown here is derived from an EMBL/GenBank/DDBJ whole genome shotgun (WGS) entry which is preliminary data.</text>
</comment>
<dbReference type="PROSITE" id="PS50088">
    <property type="entry name" value="ANK_REPEAT"/>
    <property type="match status" value="1"/>
</dbReference>
<protein>
    <submittedName>
        <fullName evidence="2">Uncharacterized protein</fullName>
    </submittedName>
</protein>
<gene>
    <name evidence="2" type="ORF">SNEC2469_LOCUS509</name>
</gene>
<dbReference type="Pfam" id="PF13637">
    <property type="entry name" value="Ank_4"/>
    <property type="match status" value="1"/>
</dbReference>
<dbReference type="AlphaFoldDB" id="A0A812IU13"/>
<feature type="repeat" description="ANK" evidence="1">
    <location>
        <begin position="34"/>
        <end position="66"/>
    </location>
</feature>
<dbReference type="EMBL" id="CAJNJA010002904">
    <property type="protein sequence ID" value="CAE7171612.1"/>
    <property type="molecule type" value="Genomic_DNA"/>
</dbReference>
<accession>A0A812IU13</accession>
<dbReference type="PROSITE" id="PS50297">
    <property type="entry name" value="ANK_REP_REGION"/>
    <property type="match status" value="1"/>
</dbReference>
<sequence>LGRDLLSAAEEGNAAVVKVCLEQKADPSVISLDSGRSPLHGAAASGNLEVMRDLIHASVRARVDLSLADNSKRTALDEALDVPQRLHMPADLAVPLLATAKEAPEIVTELQTSLPKWRQALLTVLSCCTTPLPLVHEAALASVLGAWCFTGARGGPPSKVQELRRALFTSVANNNRSAVVRAARDGGWVQRHACPKLESRRQITEKDLVKEKRSVRKLLLNKKGAVWLWQMFCTEKGQRTADLIDIPVQLAAQFLATFVGAHAAVEWASKDLITELNEERMSPLAQWHWANYCERNCFSIRNPYNLPSAVVTDFLERYRGGAFGEVALCSEEVASKVKDLQKKGGTEQWKKYVRDKDFQSLDPLSYPESFVQGFIDKFDPQDLDDTIPREQILSSRSILNSALARLLTRFSREELTYELENRDVKKAKHRATLVLPGRAQQILPESLPMEFVGDWQRTQGAAVEDAAREAVTAFKSYGLA</sequence>
<dbReference type="Proteomes" id="UP000601435">
    <property type="component" value="Unassembled WGS sequence"/>
</dbReference>
<organism evidence="2 3">
    <name type="scientific">Symbiodinium necroappetens</name>
    <dbReference type="NCBI Taxonomy" id="1628268"/>
    <lineage>
        <taxon>Eukaryota</taxon>
        <taxon>Sar</taxon>
        <taxon>Alveolata</taxon>
        <taxon>Dinophyceae</taxon>
        <taxon>Suessiales</taxon>
        <taxon>Symbiodiniaceae</taxon>
        <taxon>Symbiodinium</taxon>
    </lineage>
</organism>
<dbReference type="SUPFAM" id="SSF48403">
    <property type="entry name" value="Ankyrin repeat"/>
    <property type="match status" value="1"/>
</dbReference>
<proteinExistence type="predicted"/>
<reference evidence="2" key="1">
    <citation type="submission" date="2021-02" db="EMBL/GenBank/DDBJ databases">
        <authorList>
            <person name="Dougan E. K."/>
            <person name="Rhodes N."/>
            <person name="Thang M."/>
            <person name="Chan C."/>
        </authorList>
    </citation>
    <scope>NUCLEOTIDE SEQUENCE</scope>
</reference>
<dbReference type="InterPro" id="IPR036770">
    <property type="entry name" value="Ankyrin_rpt-contain_sf"/>
</dbReference>
<evidence type="ECO:0000256" key="1">
    <source>
        <dbReference type="PROSITE-ProRule" id="PRU00023"/>
    </source>
</evidence>
<feature type="non-terminal residue" evidence="2">
    <location>
        <position position="1"/>
    </location>
</feature>
<dbReference type="InterPro" id="IPR002110">
    <property type="entry name" value="Ankyrin_rpt"/>
</dbReference>
<name>A0A812IU13_9DINO</name>
<keyword evidence="1" id="KW-0040">ANK repeat</keyword>
<dbReference type="OrthoDB" id="448252at2759"/>
<evidence type="ECO:0000313" key="3">
    <source>
        <dbReference type="Proteomes" id="UP000601435"/>
    </source>
</evidence>
<dbReference type="Gene3D" id="1.25.40.20">
    <property type="entry name" value="Ankyrin repeat-containing domain"/>
    <property type="match status" value="1"/>
</dbReference>